<comment type="caution">
    <text evidence="2">The sequence shown here is derived from an EMBL/GenBank/DDBJ whole genome shotgun (WGS) entry which is preliminary data.</text>
</comment>
<dbReference type="InterPro" id="IPR050765">
    <property type="entry name" value="Riboflavin_Biosynth_HTPR"/>
</dbReference>
<dbReference type="RefSeq" id="WP_245803775.1">
    <property type="nucleotide sequence ID" value="NZ_CBCSBR010000006.1"/>
</dbReference>
<dbReference type="InterPro" id="IPR024072">
    <property type="entry name" value="DHFR-like_dom_sf"/>
</dbReference>
<feature type="domain" description="Bacterial bifunctional deaminase-reductase C-terminal" evidence="1">
    <location>
        <begin position="3"/>
        <end position="179"/>
    </location>
</feature>
<gene>
    <name evidence="2" type="ORF">BAZ10_01830</name>
</gene>
<dbReference type="AlphaFoldDB" id="A0A1T3MNI6"/>
<organism evidence="2 3">
    <name type="scientific">Elizabethkingia occulta</name>
    <dbReference type="NCBI Taxonomy" id="1867263"/>
    <lineage>
        <taxon>Bacteria</taxon>
        <taxon>Pseudomonadati</taxon>
        <taxon>Bacteroidota</taxon>
        <taxon>Flavobacteriia</taxon>
        <taxon>Flavobacteriales</taxon>
        <taxon>Weeksellaceae</taxon>
        <taxon>Elizabethkingia</taxon>
    </lineage>
</organism>
<dbReference type="SUPFAM" id="SSF53597">
    <property type="entry name" value="Dihydrofolate reductase-like"/>
    <property type="match status" value="1"/>
</dbReference>
<reference evidence="2 3" key="1">
    <citation type="submission" date="2016-06" db="EMBL/GenBank/DDBJ databases">
        <title>Revisiting the taxonomy of the Elizabethkingia Genus based on Whole-Genome Sequencing, Optical Mapping, and MALDI-TOF.</title>
        <authorList>
            <person name="Nicholson A.C."/>
        </authorList>
    </citation>
    <scope>NUCLEOTIDE SEQUENCE [LARGE SCALE GENOMIC DNA]</scope>
    <source>
        <strain evidence="2 3">G4070</strain>
    </source>
</reference>
<evidence type="ECO:0000313" key="3">
    <source>
        <dbReference type="Proteomes" id="UP000190813"/>
    </source>
</evidence>
<dbReference type="EMBL" id="MAHX01000013">
    <property type="protein sequence ID" value="OPC65999.1"/>
    <property type="molecule type" value="Genomic_DNA"/>
</dbReference>
<protein>
    <submittedName>
        <fullName evidence="2">Deaminase</fullName>
    </submittedName>
</protein>
<proteinExistence type="predicted"/>
<evidence type="ECO:0000259" key="1">
    <source>
        <dbReference type="Pfam" id="PF01872"/>
    </source>
</evidence>
<name>A0A1T3MNI6_9FLAO</name>
<dbReference type="Proteomes" id="UP000190813">
    <property type="component" value="Unassembled WGS sequence"/>
</dbReference>
<dbReference type="PANTHER" id="PTHR38011">
    <property type="entry name" value="DIHYDROFOLATE REDUCTASE FAMILY PROTEIN (AFU_ORTHOLOGUE AFUA_8G06820)"/>
    <property type="match status" value="1"/>
</dbReference>
<dbReference type="PANTHER" id="PTHR38011:SF11">
    <property type="entry name" value="2,5-DIAMINO-6-RIBOSYLAMINO-4(3H)-PYRIMIDINONE 5'-PHOSPHATE REDUCTASE"/>
    <property type="match status" value="1"/>
</dbReference>
<dbReference type="InterPro" id="IPR002734">
    <property type="entry name" value="RibDG_C"/>
</dbReference>
<dbReference type="Gene3D" id="3.40.430.10">
    <property type="entry name" value="Dihydrofolate Reductase, subunit A"/>
    <property type="match status" value="1"/>
</dbReference>
<keyword evidence="3" id="KW-1185">Reference proteome</keyword>
<dbReference type="GO" id="GO:0009231">
    <property type="term" value="P:riboflavin biosynthetic process"/>
    <property type="evidence" value="ECO:0007669"/>
    <property type="project" value="InterPro"/>
</dbReference>
<evidence type="ECO:0000313" key="2">
    <source>
        <dbReference type="EMBL" id="OPC65999.1"/>
    </source>
</evidence>
<dbReference type="GO" id="GO:0008703">
    <property type="term" value="F:5-amino-6-(5-phosphoribosylamino)uracil reductase activity"/>
    <property type="evidence" value="ECO:0007669"/>
    <property type="project" value="InterPro"/>
</dbReference>
<accession>A0A1T3MNI6</accession>
<sequence length="188" mass="20939">MRKLKLQMHISLDGYAAGVNGETDWIFLSGKQDPAAFQFIVDLAETSDTLLLGRKMTPGFIQHWENVFDNQADSPAYAMAKPIVNMRKIVFSRSENTITGRNIELENGDLERVVKTLKSQPGKDILVYGGCNFVSSLISLNLIDEYYLIINPIALGSGLPIFKNQKSLELQSSTAFSHGKVINKYIPI</sequence>
<dbReference type="Pfam" id="PF01872">
    <property type="entry name" value="RibD_C"/>
    <property type="match status" value="1"/>
</dbReference>